<organism evidence="9 10">
    <name type="scientific">Paenibacillus paeoniae</name>
    <dbReference type="NCBI Taxonomy" id="2292705"/>
    <lineage>
        <taxon>Bacteria</taxon>
        <taxon>Bacillati</taxon>
        <taxon>Bacillota</taxon>
        <taxon>Bacilli</taxon>
        <taxon>Bacillales</taxon>
        <taxon>Paenibacillaceae</taxon>
        <taxon>Paenibacillus</taxon>
    </lineage>
</organism>
<keyword evidence="3" id="KW-1003">Cell membrane</keyword>
<protein>
    <submittedName>
        <fullName evidence="9">Carbohydrate ABC transporter permease</fullName>
    </submittedName>
</protein>
<sequence>MHTTKSKITKLVATALMGAFSVVFLVPLIWMISAAFKYEKDVMAFPIQWIPQSWNMIGNFKAVWMGNVPFHLFYFNSLKLAVLMTVTTMIISSMAAFAFTKLQFRGRGFVFGLLLSFMIIPEQATLVPRFLLMKWLGLYNTHTGLIVMGMFSIYFTFLMRQFMASIHNDFLEAAKMDGAGYFTIFWKIILPLCKPILATVGIIKFIWTWNDYQNPLIFLMDKKLYPITLGIQLFRDDYADNFAVLMMASLSAIIPLVVIFILLQKHVIKGISLGGVKG</sequence>
<evidence type="ECO:0000256" key="7">
    <source>
        <dbReference type="RuleBase" id="RU363032"/>
    </source>
</evidence>
<keyword evidence="6 7" id="KW-0472">Membrane</keyword>
<dbReference type="PANTHER" id="PTHR43744">
    <property type="entry name" value="ABC TRANSPORTER PERMEASE PROTEIN MG189-RELATED-RELATED"/>
    <property type="match status" value="1"/>
</dbReference>
<comment type="caution">
    <text evidence="9">The sequence shown here is derived from an EMBL/GenBank/DDBJ whole genome shotgun (WGS) entry which is preliminary data.</text>
</comment>
<evidence type="ECO:0000256" key="1">
    <source>
        <dbReference type="ARBA" id="ARBA00004651"/>
    </source>
</evidence>
<keyword evidence="5 7" id="KW-1133">Transmembrane helix</keyword>
<evidence type="ECO:0000256" key="3">
    <source>
        <dbReference type="ARBA" id="ARBA00022475"/>
    </source>
</evidence>
<evidence type="ECO:0000256" key="5">
    <source>
        <dbReference type="ARBA" id="ARBA00022989"/>
    </source>
</evidence>
<evidence type="ECO:0000313" key="10">
    <source>
        <dbReference type="Proteomes" id="UP000261905"/>
    </source>
</evidence>
<dbReference type="GO" id="GO:0005886">
    <property type="term" value="C:plasma membrane"/>
    <property type="evidence" value="ECO:0007669"/>
    <property type="project" value="UniProtKB-SubCell"/>
</dbReference>
<evidence type="ECO:0000259" key="8">
    <source>
        <dbReference type="PROSITE" id="PS50928"/>
    </source>
</evidence>
<accession>A0A371P6W1</accession>
<evidence type="ECO:0000313" key="9">
    <source>
        <dbReference type="EMBL" id="REK71635.1"/>
    </source>
</evidence>
<evidence type="ECO:0000256" key="6">
    <source>
        <dbReference type="ARBA" id="ARBA00023136"/>
    </source>
</evidence>
<comment type="similarity">
    <text evidence="7">Belongs to the binding-protein-dependent transport system permease family.</text>
</comment>
<evidence type="ECO:0000256" key="2">
    <source>
        <dbReference type="ARBA" id="ARBA00022448"/>
    </source>
</evidence>
<keyword evidence="10" id="KW-1185">Reference proteome</keyword>
<dbReference type="Gene3D" id="1.10.3720.10">
    <property type="entry name" value="MetI-like"/>
    <property type="match status" value="1"/>
</dbReference>
<feature type="transmembrane region" description="Helical" evidence="7">
    <location>
        <begin position="12"/>
        <end position="36"/>
    </location>
</feature>
<dbReference type="Proteomes" id="UP000261905">
    <property type="component" value="Unassembled WGS sequence"/>
</dbReference>
<feature type="domain" description="ABC transmembrane type-1" evidence="8">
    <location>
        <begin position="74"/>
        <end position="263"/>
    </location>
</feature>
<dbReference type="InterPro" id="IPR000515">
    <property type="entry name" value="MetI-like"/>
</dbReference>
<dbReference type="Pfam" id="PF00528">
    <property type="entry name" value="BPD_transp_1"/>
    <property type="match status" value="1"/>
</dbReference>
<dbReference type="CDD" id="cd06261">
    <property type="entry name" value="TM_PBP2"/>
    <property type="match status" value="1"/>
</dbReference>
<keyword evidence="2 7" id="KW-0813">Transport</keyword>
<feature type="transmembrane region" description="Helical" evidence="7">
    <location>
        <begin position="242"/>
        <end position="263"/>
    </location>
</feature>
<dbReference type="RefSeq" id="WP_116048971.1">
    <property type="nucleotide sequence ID" value="NZ_QUBQ01000005.1"/>
</dbReference>
<dbReference type="InterPro" id="IPR035906">
    <property type="entry name" value="MetI-like_sf"/>
</dbReference>
<feature type="transmembrane region" description="Helical" evidence="7">
    <location>
        <begin position="73"/>
        <end position="97"/>
    </location>
</feature>
<dbReference type="SUPFAM" id="SSF161098">
    <property type="entry name" value="MetI-like"/>
    <property type="match status" value="1"/>
</dbReference>
<gene>
    <name evidence="9" type="ORF">DX130_21860</name>
</gene>
<dbReference type="PANTHER" id="PTHR43744:SF12">
    <property type="entry name" value="ABC TRANSPORTER PERMEASE PROTEIN MG189-RELATED"/>
    <property type="match status" value="1"/>
</dbReference>
<feature type="transmembrane region" description="Helical" evidence="7">
    <location>
        <begin position="143"/>
        <end position="163"/>
    </location>
</feature>
<feature type="transmembrane region" description="Helical" evidence="7">
    <location>
        <begin position="109"/>
        <end position="131"/>
    </location>
</feature>
<reference evidence="9 10" key="1">
    <citation type="submission" date="2018-08" db="EMBL/GenBank/DDBJ databases">
        <title>Paenibacillus sp. M4BSY-1, whole genome shotgun sequence.</title>
        <authorList>
            <person name="Tuo L."/>
        </authorList>
    </citation>
    <scope>NUCLEOTIDE SEQUENCE [LARGE SCALE GENOMIC DNA]</scope>
    <source>
        <strain evidence="9 10">M4BSY-1</strain>
    </source>
</reference>
<feature type="transmembrane region" description="Helical" evidence="7">
    <location>
        <begin position="184"/>
        <end position="207"/>
    </location>
</feature>
<comment type="subcellular location">
    <subcellularLocation>
        <location evidence="1 7">Cell membrane</location>
        <topology evidence="1 7">Multi-pass membrane protein</topology>
    </subcellularLocation>
</comment>
<keyword evidence="4 7" id="KW-0812">Transmembrane</keyword>
<dbReference type="GO" id="GO:0055085">
    <property type="term" value="P:transmembrane transport"/>
    <property type="evidence" value="ECO:0007669"/>
    <property type="project" value="InterPro"/>
</dbReference>
<dbReference type="PROSITE" id="PS50928">
    <property type="entry name" value="ABC_TM1"/>
    <property type="match status" value="1"/>
</dbReference>
<dbReference type="OrthoDB" id="9771544at2"/>
<dbReference type="AlphaFoldDB" id="A0A371P6W1"/>
<proteinExistence type="inferred from homology"/>
<dbReference type="EMBL" id="QUBQ01000005">
    <property type="protein sequence ID" value="REK71635.1"/>
    <property type="molecule type" value="Genomic_DNA"/>
</dbReference>
<evidence type="ECO:0000256" key="4">
    <source>
        <dbReference type="ARBA" id="ARBA00022692"/>
    </source>
</evidence>
<name>A0A371P6W1_9BACL</name>